<dbReference type="GO" id="GO:0051315">
    <property type="term" value="P:attachment of mitotic spindle microtubules to kinetochore"/>
    <property type="evidence" value="ECO:0007669"/>
    <property type="project" value="UniProtKB-UniRule"/>
</dbReference>
<evidence type="ECO:0000256" key="2">
    <source>
        <dbReference type="ARBA" id="ARBA00022454"/>
    </source>
</evidence>
<comment type="subunit">
    <text evidence="10">Component of the NDC80 complex.</text>
</comment>
<organism evidence="13 14">
    <name type="scientific">Trichinella papuae</name>
    <dbReference type="NCBI Taxonomy" id="268474"/>
    <lineage>
        <taxon>Eukaryota</taxon>
        <taxon>Metazoa</taxon>
        <taxon>Ecdysozoa</taxon>
        <taxon>Nematoda</taxon>
        <taxon>Enoplea</taxon>
        <taxon>Dorylaimia</taxon>
        <taxon>Trichinellida</taxon>
        <taxon>Trichinellidae</taxon>
        <taxon>Trichinella</taxon>
    </lineage>
</organism>
<comment type="caution">
    <text evidence="13">The sequence shown here is derived from an EMBL/GenBank/DDBJ whole genome shotgun (WGS) entry which is preliminary data.</text>
</comment>
<keyword evidence="6 11" id="KW-0175">Coiled coil</keyword>
<protein>
    <recommendedName>
        <fullName evidence="10">Kinetochore protein NDC80</fullName>
    </recommendedName>
</protein>
<evidence type="ECO:0000256" key="8">
    <source>
        <dbReference type="ARBA" id="ARBA00023306"/>
    </source>
</evidence>
<dbReference type="OrthoDB" id="7459479at2759"/>
<evidence type="ECO:0000256" key="7">
    <source>
        <dbReference type="ARBA" id="ARBA00023242"/>
    </source>
</evidence>
<dbReference type="STRING" id="268474.A0A0V1MAI2"/>
<keyword evidence="9 10" id="KW-0137">Centromere</keyword>
<comment type="function">
    <text evidence="10">Acts as a component of the essential kinetochore-associated NDC80 complex, which is required for chromosome segregation and spindle checkpoint activity.</text>
</comment>
<dbReference type="PANTHER" id="PTHR10643:SF2">
    <property type="entry name" value="KINETOCHORE PROTEIN NDC80 HOMOLOG"/>
    <property type="match status" value="1"/>
</dbReference>
<dbReference type="InterPro" id="IPR055260">
    <property type="entry name" value="Ndc80_CH"/>
</dbReference>
<dbReference type="InterPro" id="IPR005550">
    <property type="entry name" value="Kinetochore_Ndc80"/>
</dbReference>
<gene>
    <name evidence="13" type="primary">NDC80</name>
    <name evidence="13" type="ORF">T10_3827</name>
</gene>
<evidence type="ECO:0000256" key="3">
    <source>
        <dbReference type="ARBA" id="ARBA00022618"/>
    </source>
</evidence>
<keyword evidence="7 10" id="KW-0539">Nucleus</keyword>
<evidence type="ECO:0000313" key="14">
    <source>
        <dbReference type="Proteomes" id="UP000054843"/>
    </source>
</evidence>
<dbReference type="Pfam" id="PF03801">
    <property type="entry name" value="Ndc80_HEC"/>
    <property type="match status" value="1"/>
</dbReference>
<evidence type="ECO:0000256" key="1">
    <source>
        <dbReference type="ARBA" id="ARBA00007050"/>
    </source>
</evidence>
<evidence type="ECO:0000313" key="13">
    <source>
        <dbReference type="EMBL" id="KRZ68827.1"/>
    </source>
</evidence>
<keyword evidence="8 10" id="KW-0131">Cell cycle</keyword>
<dbReference type="Gene3D" id="1.10.418.30">
    <property type="entry name" value="Ncd80 complex, Ncd80 subunit"/>
    <property type="match status" value="1"/>
</dbReference>
<accession>A0A0V1MAI2</accession>
<dbReference type="InterPro" id="IPR038273">
    <property type="entry name" value="Ndc80_sf"/>
</dbReference>
<evidence type="ECO:0000256" key="5">
    <source>
        <dbReference type="ARBA" id="ARBA00022838"/>
    </source>
</evidence>
<feature type="coiled-coil region" evidence="11">
    <location>
        <begin position="258"/>
        <end position="316"/>
    </location>
</feature>
<keyword evidence="14" id="KW-1185">Reference proteome</keyword>
<keyword evidence="4 10" id="KW-0498">Mitosis</keyword>
<dbReference type="PANTHER" id="PTHR10643">
    <property type="entry name" value="KINETOCHORE PROTEIN NDC80"/>
    <property type="match status" value="1"/>
</dbReference>
<evidence type="ECO:0000256" key="11">
    <source>
        <dbReference type="SAM" id="Coils"/>
    </source>
</evidence>
<name>A0A0V1MAI2_9BILA</name>
<dbReference type="Proteomes" id="UP000054843">
    <property type="component" value="Unassembled WGS sequence"/>
</dbReference>
<keyword evidence="2 10" id="KW-0158">Chromosome</keyword>
<feature type="coiled-coil region" evidence="11">
    <location>
        <begin position="478"/>
        <end position="556"/>
    </location>
</feature>
<keyword evidence="5 10" id="KW-0995">Kinetochore</keyword>
<feature type="coiled-coil region" evidence="11">
    <location>
        <begin position="362"/>
        <end position="396"/>
    </location>
</feature>
<dbReference type="GO" id="GO:0005634">
    <property type="term" value="C:nucleus"/>
    <property type="evidence" value="ECO:0007669"/>
    <property type="project" value="UniProtKB-SubCell"/>
</dbReference>
<comment type="similarity">
    <text evidence="1 10">Belongs to the NDC80/HEC1 family.</text>
</comment>
<evidence type="ECO:0000259" key="12">
    <source>
        <dbReference type="Pfam" id="PF03801"/>
    </source>
</evidence>
<evidence type="ECO:0000256" key="9">
    <source>
        <dbReference type="ARBA" id="ARBA00023328"/>
    </source>
</evidence>
<evidence type="ECO:0000256" key="6">
    <source>
        <dbReference type="ARBA" id="ARBA00023054"/>
    </source>
</evidence>
<proteinExistence type="inferred from homology"/>
<reference evidence="13 14" key="1">
    <citation type="submission" date="2015-01" db="EMBL/GenBank/DDBJ databases">
        <title>Evolution of Trichinella species and genotypes.</title>
        <authorList>
            <person name="Korhonen P.K."/>
            <person name="Edoardo P."/>
            <person name="Giuseppe L.R."/>
            <person name="Gasser R.B."/>
        </authorList>
    </citation>
    <scope>NUCLEOTIDE SEQUENCE [LARGE SCALE GENOMIC DNA]</scope>
    <source>
        <strain evidence="13">ISS1980</strain>
    </source>
</reference>
<sequence length="605" mass="70880">MLKILLEIVTKISGNFNLPIRMDYGTFRVGAVVAEKEMNESNLRLYATPASNYHSSVLSSAIMKQEQSEDASNRVNVVYLENLLRKTTLEKDQRPLNDKQFVAIMIKEVSAFLQNYIPGEMAKEKTLRNITKSTFTALIQFFVEAIIGCPIQINRFEEDVLRILKELEYPYMVKKSTLQTLSAPSSVPHIIGIFHWFVEEIKMVNLDALISADSLKRNLFDVEKSTFCQEDIVLLIYLTTVSQFFTLNKCSNFNSLSCESIKGEYELLKEENKKLVEQTGIWTGRVNDLLAKQDLADKLSNEVVEIEKEIEQSEQFFVALKKEHALADQRMEELKLLIESKHAEEQKAVIALDKRKQSFNTSQNLKTKTERVEQQIQIAKEQLSQVQNHRSLLTNKVILSQERLNRKCLEVWRMIENLKHRCHLTLEFFNKLHLSLHDSDLSTQLKFNAITVIRQDKMLMNNKQMELNDALAKTTLELKQVECLRGQTEKRLNEMQKKYHAKEMHMENERVRRAELIKQWFDEFEKLREYVESLENDNYEGQLLKLQEEESEINDSYNNSLNNYFLFLKKSNAKIGSLFGWMSVWFQFLENFKDESITEKLRRMI</sequence>
<dbReference type="AlphaFoldDB" id="A0A0V1MAI2"/>
<keyword evidence="3 10" id="KW-0132">Cell division</keyword>
<comment type="subcellular location">
    <subcellularLocation>
        <location evidence="10">Chromosome</location>
        <location evidence="10">Centromere</location>
        <location evidence="10">Kinetochore</location>
    </subcellularLocation>
    <subcellularLocation>
        <location evidence="10">Nucleus</location>
    </subcellularLocation>
</comment>
<dbReference type="GO" id="GO:0051301">
    <property type="term" value="P:cell division"/>
    <property type="evidence" value="ECO:0007669"/>
    <property type="project" value="UniProtKB-UniRule"/>
</dbReference>
<evidence type="ECO:0000256" key="4">
    <source>
        <dbReference type="ARBA" id="ARBA00022776"/>
    </source>
</evidence>
<evidence type="ECO:0000256" key="10">
    <source>
        <dbReference type="RuleBase" id="RU368072"/>
    </source>
</evidence>
<dbReference type="EMBL" id="JYDO01000153">
    <property type="protein sequence ID" value="KRZ68827.1"/>
    <property type="molecule type" value="Genomic_DNA"/>
</dbReference>
<dbReference type="GO" id="GO:0031262">
    <property type="term" value="C:Ndc80 complex"/>
    <property type="evidence" value="ECO:0007669"/>
    <property type="project" value="UniProtKB-UniRule"/>
</dbReference>
<feature type="domain" description="Kinetochore protein Ndc80 CH" evidence="12">
    <location>
        <begin position="76"/>
        <end position="204"/>
    </location>
</feature>